<evidence type="ECO:0000256" key="1">
    <source>
        <dbReference type="ARBA" id="ARBA00024322"/>
    </source>
</evidence>
<feature type="compositionally biased region" description="Pro residues" evidence="3">
    <location>
        <begin position="126"/>
        <end position="136"/>
    </location>
</feature>
<dbReference type="OrthoDB" id="196195at2"/>
<organism evidence="4 5">
    <name type="scientific">Blastopirellula retiformator</name>
    <dbReference type="NCBI Taxonomy" id="2527970"/>
    <lineage>
        <taxon>Bacteria</taxon>
        <taxon>Pseudomonadati</taxon>
        <taxon>Planctomycetota</taxon>
        <taxon>Planctomycetia</taxon>
        <taxon>Pirellulales</taxon>
        <taxon>Pirellulaceae</taxon>
        <taxon>Blastopirellula</taxon>
    </lineage>
</organism>
<dbReference type="AlphaFoldDB" id="A0A5C5UUF3"/>
<reference evidence="4 5" key="1">
    <citation type="submission" date="2019-02" db="EMBL/GenBank/DDBJ databases">
        <title>Deep-cultivation of Planctomycetes and their phenomic and genomic characterization uncovers novel biology.</title>
        <authorList>
            <person name="Wiegand S."/>
            <person name="Jogler M."/>
            <person name="Boedeker C."/>
            <person name="Pinto D."/>
            <person name="Vollmers J."/>
            <person name="Rivas-Marin E."/>
            <person name="Kohn T."/>
            <person name="Peeters S.H."/>
            <person name="Heuer A."/>
            <person name="Rast P."/>
            <person name="Oberbeckmann S."/>
            <person name="Bunk B."/>
            <person name="Jeske O."/>
            <person name="Meyerdierks A."/>
            <person name="Storesund J.E."/>
            <person name="Kallscheuer N."/>
            <person name="Luecker S."/>
            <person name="Lage O.M."/>
            <person name="Pohl T."/>
            <person name="Merkel B.J."/>
            <person name="Hornburger P."/>
            <person name="Mueller R.-W."/>
            <person name="Bruemmer F."/>
            <person name="Labrenz M."/>
            <person name="Spormann A.M."/>
            <person name="Op Den Camp H."/>
            <person name="Overmann J."/>
            <person name="Amann R."/>
            <person name="Jetten M.S.M."/>
            <person name="Mascher T."/>
            <person name="Medema M.H."/>
            <person name="Devos D.P."/>
            <person name="Kaster A.-K."/>
            <person name="Ovreas L."/>
            <person name="Rohde M."/>
            <person name="Galperin M.Y."/>
            <person name="Jogler C."/>
        </authorList>
    </citation>
    <scope>NUCLEOTIDE SEQUENCE [LARGE SCALE GENOMIC DNA]</scope>
    <source>
        <strain evidence="4 5">Enr8</strain>
    </source>
</reference>
<sequence length="151" mass="16147">MFIAKVTGSVIATQKVDSMVGNKLLVVEPYRLEPSERKKLVTTGRTFIAVDMLGSGVGDFVLITQGSSARLTPETKSLPIDCVVVGIVDQAHIDAACVYSREEMPAEETPPVEAKKPKPKAAAKPAPKPEPPPQPEPESEPEAEPEADSDE</sequence>
<comment type="caution">
    <text evidence="4">The sequence shown here is derived from an EMBL/GenBank/DDBJ whole genome shotgun (WGS) entry which is preliminary data.</text>
</comment>
<dbReference type="SUPFAM" id="SSF159133">
    <property type="entry name" value="EutN/CcmL-like"/>
    <property type="match status" value="1"/>
</dbReference>
<dbReference type="Gene3D" id="2.40.50.220">
    <property type="entry name" value="EutN/Ccml"/>
    <property type="match status" value="1"/>
</dbReference>
<dbReference type="EMBL" id="SJPF01000006">
    <property type="protein sequence ID" value="TWT30001.1"/>
    <property type="molecule type" value="Genomic_DNA"/>
</dbReference>
<name>A0A5C5UUF3_9BACT</name>
<dbReference type="Proteomes" id="UP000318878">
    <property type="component" value="Unassembled WGS sequence"/>
</dbReference>
<dbReference type="CDD" id="cd01614">
    <property type="entry name" value="EutN_CcmL"/>
    <property type="match status" value="1"/>
</dbReference>
<proteinExistence type="predicted"/>
<dbReference type="Pfam" id="PF03319">
    <property type="entry name" value="EutN_CcmL"/>
    <property type="match status" value="1"/>
</dbReference>
<dbReference type="RefSeq" id="WP_146436207.1">
    <property type="nucleotide sequence ID" value="NZ_SJPF01000006.1"/>
</dbReference>
<evidence type="ECO:0000313" key="4">
    <source>
        <dbReference type="EMBL" id="TWT30001.1"/>
    </source>
</evidence>
<keyword evidence="5" id="KW-1185">Reference proteome</keyword>
<gene>
    <name evidence="4" type="primary">ccmL</name>
    <name evidence="4" type="ORF">Enr8_46580</name>
</gene>
<feature type="compositionally biased region" description="Acidic residues" evidence="3">
    <location>
        <begin position="137"/>
        <end position="151"/>
    </location>
</feature>
<comment type="subcellular location">
    <subcellularLocation>
        <location evidence="1">Bacterial microcompartment</location>
    </subcellularLocation>
</comment>
<evidence type="ECO:0000256" key="3">
    <source>
        <dbReference type="SAM" id="MobiDB-lite"/>
    </source>
</evidence>
<dbReference type="PROSITE" id="PS51932">
    <property type="entry name" value="BMV"/>
    <property type="match status" value="1"/>
</dbReference>
<dbReference type="GO" id="GO:0031469">
    <property type="term" value="C:bacterial microcompartment"/>
    <property type="evidence" value="ECO:0007669"/>
    <property type="project" value="UniProtKB-SubCell"/>
</dbReference>
<keyword evidence="2" id="KW-1283">Bacterial microcompartment</keyword>
<evidence type="ECO:0000313" key="5">
    <source>
        <dbReference type="Proteomes" id="UP000318878"/>
    </source>
</evidence>
<evidence type="ECO:0000256" key="2">
    <source>
        <dbReference type="ARBA" id="ARBA00024446"/>
    </source>
</evidence>
<dbReference type="InterPro" id="IPR036677">
    <property type="entry name" value="EutN_CcmL_sf"/>
</dbReference>
<protein>
    <submittedName>
        <fullName evidence="4">Carbon dioxide concentrating mechanism protein CcmL</fullName>
    </submittedName>
</protein>
<dbReference type="InterPro" id="IPR004992">
    <property type="entry name" value="EutN_CcmL"/>
</dbReference>
<feature type="region of interest" description="Disordered" evidence="3">
    <location>
        <begin position="102"/>
        <end position="151"/>
    </location>
</feature>
<dbReference type="PANTHER" id="PTHR36539:SF1">
    <property type="entry name" value="BACTERIAL MICROCOMPARTMENT SHELL VERTEX PROTEIN EUTN"/>
    <property type="match status" value="1"/>
</dbReference>
<dbReference type="PANTHER" id="PTHR36539">
    <property type="entry name" value="ETHANOLAMINE UTILIZATION PROTEIN EUTN"/>
    <property type="match status" value="1"/>
</dbReference>
<accession>A0A5C5UUF3</accession>